<proteinExistence type="predicted"/>
<dbReference type="AlphaFoldDB" id="A0A6C0CIE3"/>
<protein>
    <recommendedName>
        <fullName evidence="2">Alpha-ketoglutarate-dependent dioxygenase AlkB-like domain-containing protein</fullName>
    </recommendedName>
</protein>
<evidence type="ECO:0008006" key="2">
    <source>
        <dbReference type="Google" id="ProtNLM"/>
    </source>
</evidence>
<reference evidence="1" key="1">
    <citation type="journal article" date="2020" name="Nature">
        <title>Giant virus diversity and host interactions through global metagenomics.</title>
        <authorList>
            <person name="Schulz F."/>
            <person name="Roux S."/>
            <person name="Paez-Espino D."/>
            <person name="Jungbluth S."/>
            <person name="Walsh D.A."/>
            <person name="Denef V.J."/>
            <person name="McMahon K.D."/>
            <person name="Konstantinidis K.T."/>
            <person name="Eloe-Fadrosh E.A."/>
            <person name="Kyrpides N.C."/>
            <person name="Woyke T."/>
        </authorList>
    </citation>
    <scope>NUCLEOTIDE SEQUENCE</scope>
    <source>
        <strain evidence="1">GVMAG-M-3300021079-18</strain>
    </source>
</reference>
<organism evidence="1">
    <name type="scientific">viral metagenome</name>
    <dbReference type="NCBI Taxonomy" id="1070528"/>
    <lineage>
        <taxon>unclassified sequences</taxon>
        <taxon>metagenomes</taxon>
        <taxon>organismal metagenomes</taxon>
    </lineage>
</organism>
<name>A0A6C0CIE3_9ZZZZ</name>
<dbReference type="EMBL" id="MN739415">
    <property type="protein sequence ID" value="QHT03640.1"/>
    <property type="molecule type" value="Genomic_DNA"/>
</dbReference>
<accession>A0A6C0CIE3</accession>
<evidence type="ECO:0000313" key="1">
    <source>
        <dbReference type="EMBL" id="QHT03640.1"/>
    </source>
</evidence>
<sequence>MDVSKETITITFGECAENHIGMQQLGKRNERGLSVRDLQLFQESCQEAGFTCEFINLNGKLPADIEQADSAAVLVVRGGWRLFDLDPDVTFATLKEVTWDTKMWSQKHGRVTNKLARHNICVANFRQVADFEQKKGSVHSFDDLPDLKTAKESFELLFRQLWEPEDKFPELFAEGNRYYDASKCGLGFHGDSERRIVVAARFGASMKIVFKWYYRHETVGDISVINLHHGDIYFMSEKAVGTDWKKSSIYTLRHAAGASKYIGTL</sequence>